<name>A0A0G1VUR6_9BACT</name>
<evidence type="ECO:0000313" key="2">
    <source>
        <dbReference type="EMBL" id="KKW10191.1"/>
    </source>
</evidence>
<sequence length="89" mass="9661">MSKTTKPAATHNAEVATEYQNQEAQSSIPHAKSSQYFQGAAKPYDKDVSCACGGPLFKSELGITQFDKPEKVFVFCGRCAQVSIVLESQ</sequence>
<evidence type="ECO:0000313" key="3">
    <source>
        <dbReference type="Proteomes" id="UP000034588"/>
    </source>
</evidence>
<organism evidence="2 3">
    <name type="scientific">Candidatus Gottesmanbacteria bacterium GW2011_GWB1_49_7</name>
    <dbReference type="NCBI Taxonomy" id="1618448"/>
    <lineage>
        <taxon>Bacteria</taxon>
        <taxon>Candidatus Gottesmaniibacteriota</taxon>
    </lineage>
</organism>
<protein>
    <submittedName>
        <fullName evidence="2">Uncharacterized protein</fullName>
    </submittedName>
</protein>
<dbReference type="EMBL" id="LCQD01000045">
    <property type="protein sequence ID" value="KKW10191.1"/>
    <property type="molecule type" value="Genomic_DNA"/>
</dbReference>
<proteinExistence type="predicted"/>
<feature type="compositionally biased region" description="Polar residues" evidence="1">
    <location>
        <begin position="18"/>
        <end position="31"/>
    </location>
</feature>
<dbReference type="Proteomes" id="UP000034588">
    <property type="component" value="Unassembled WGS sequence"/>
</dbReference>
<evidence type="ECO:0000256" key="1">
    <source>
        <dbReference type="SAM" id="MobiDB-lite"/>
    </source>
</evidence>
<accession>A0A0G1VUR6</accession>
<reference evidence="2 3" key="1">
    <citation type="journal article" date="2015" name="Nature">
        <title>rRNA introns, odd ribosomes, and small enigmatic genomes across a large radiation of phyla.</title>
        <authorList>
            <person name="Brown C.T."/>
            <person name="Hug L.A."/>
            <person name="Thomas B.C."/>
            <person name="Sharon I."/>
            <person name="Castelle C.J."/>
            <person name="Singh A."/>
            <person name="Wilkins M.J."/>
            <person name="Williams K.H."/>
            <person name="Banfield J.F."/>
        </authorList>
    </citation>
    <scope>NUCLEOTIDE SEQUENCE [LARGE SCALE GENOMIC DNA]</scope>
</reference>
<comment type="caution">
    <text evidence="2">The sequence shown here is derived from an EMBL/GenBank/DDBJ whole genome shotgun (WGS) entry which is preliminary data.</text>
</comment>
<gene>
    <name evidence="2" type="ORF">UY48_C0045G0002</name>
</gene>
<feature type="region of interest" description="Disordered" evidence="1">
    <location>
        <begin position="1"/>
        <end position="31"/>
    </location>
</feature>
<dbReference type="AlphaFoldDB" id="A0A0G1VUR6"/>